<dbReference type="CDD" id="cd02440">
    <property type="entry name" value="AdoMet_MTases"/>
    <property type="match status" value="1"/>
</dbReference>
<keyword evidence="2" id="KW-0489">Methyltransferase</keyword>
<dbReference type="Gene3D" id="3.40.50.150">
    <property type="entry name" value="Vaccinia Virus protein VP39"/>
    <property type="match status" value="1"/>
</dbReference>
<organism evidence="2 3">
    <name type="scientific">Maribacter hydrothermalis</name>
    <dbReference type="NCBI Taxonomy" id="1836467"/>
    <lineage>
        <taxon>Bacteria</taxon>
        <taxon>Pseudomonadati</taxon>
        <taxon>Bacteroidota</taxon>
        <taxon>Flavobacteriia</taxon>
        <taxon>Flavobacteriales</taxon>
        <taxon>Flavobacteriaceae</taxon>
        <taxon>Maribacter</taxon>
    </lineage>
</organism>
<feature type="domain" description="Methyltransferase type 11" evidence="1">
    <location>
        <begin position="40"/>
        <end position="130"/>
    </location>
</feature>
<gene>
    <name evidence="2" type="ORF">A9200_14015</name>
</gene>
<name>A0A1B7ZCU7_9FLAO</name>
<proteinExistence type="predicted"/>
<dbReference type="InterPro" id="IPR029063">
    <property type="entry name" value="SAM-dependent_MTases_sf"/>
</dbReference>
<dbReference type="SUPFAM" id="SSF53335">
    <property type="entry name" value="S-adenosyl-L-methionine-dependent methyltransferases"/>
    <property type="match status" value="1"/>
</dbReference>
<dbReference type="AlphaFoldDB" id="A0A1B7ZCU7"/>
<dbReference type="STRING" id="1836467.BTR34_15715"/>
<dbReference type="Pfam" id="PF08241">
    <property type="entry name" value="Methyltransf_11"/>
    <property type="match status" value="1"/>
</dbReference>
<dbReference type="GO" id="GO:0008757">
    <property type="term" value="F:S-adenosylmethionine-dependent methyltransferase activity"/>
    <property type="evidence" value="ECO:0007669"/>
    <property type="project" value="InterPro"/>
</dbReference>
<sequence>MKQLAHKWDADFYNDKHSFVYGYGAALVELLNSQFGEHILDLGCGSGELTEKIREYSPNVVGMDSSIDMIEKARQLFPLCNFEIGNASDFAFPNQFDAIFSNAVLHWVADYRGAIKSMYRNLKTGGRIVLEFGGKNNVQQIVEELRKSLLSKGYTEQAELNLWYFPSIGEYTTELEKAGFTVSLAQWYSRPTELADENNGIKDWLLMFCKPFLKGVFEKDINSILNEVQESLKDKLFINNKWFADYKRIRIVAHR</sequence>
<dbReference type="OrthoDB" id="9789123at2"/>
<protein>
    <submittedName>
        <fullName evidence="2">Methyltransferase type 11</fullName>
    </submittedName>
</protein>
<comment type="caution">
    <text evidence="2">The sequence shown here is derived from an EMBL/GenBank/DDBJ whole genome shotgun (WGS) entry which is preliminary data.</text>
</comment>
<dbReference type="PANTHER" id="PTHR43861">
    <property type="entry name" value="TRANS-ACONITATE 2-METHYLTRANSFERASE-RELATED"/>
    <property type="match status" value="1"/>
</dbReference>
<dbReference type="RefSeq" id="WP_068482876.1">
    <property type="nucleotide sequence ID" value="NZ_CP018760.1"/>
</dbReference>
<dbReference type="KEGG" id="mart:BTR34_15715"/>
<reference evidence="3" key="1">
    <citation type="submission" date="2016-06" db="EMBL/GenBank/DDBJ databases">
        <authorList>
            <person name="Zhan P."/>
        </authorList>
    </citation>
    <scope>NUCLEOTIDE SEQUENCE [LARGE SCALE GENOMIC DNA]</scope>
    <source>
        <strain evidence="3">T28</strain>
    </source>
</reference>
<keyword evidence="3" id="KW-1185">Reference proteome</keyword>
<evidence type="ECO:0000313" key="3">
    <source>
        <dbReference type="Proteomes" id="UP000092164"/>
    </source>
</evidence>
<dbReference type="Proteomes" id="UP000092164">
    <property type="component" value="Unassembled WGS sequence"/>
</dbReference>
<keyword evidence="2" id="KW-0808">Transferase</keyword>
<dbReference type="PANTHER" id="PTHR43861:SF1">
    <property type="entry name" value="TRANS-ACONITATE 2-METHYLTRANSFERASE"/>
    <property type="match status" value="1"/>
</dbReference>
<accession>A0A1B7ZCU7</accession>
<dbReference type="EMBL" id="LZFP01000004">
    <property type="protein sequence ID" value="OBR40945.1"/>
    <property type="molecule type" value="Genomic_DNA"/>
</dbReference>
<evidence type="ECO:0000259" key="1">
    <source>
        <dbReference type="Pfam" id="PF08241"/>
    </source>
</evidence>
<dbReference type="GO" id="GO:0032259">
    <property type="term" value="P:methylation"/>
    <property type="evidence" value="ECO:0007669"/>
    <property type="project" value="UniProtKB-KW"/>
</dbReference>
<dbReference type="InterPro" id="IPR013216">
    <property type="entry name" value="Methyltransf_11"/>
</dbReference>
<evidence type="ECO:0000313" key="2">
    <source>
        <dbReference type="EMBL" id="OBR40945.1"/>
    </source>
</evidence>